<dbReference type="Gene3D" id="3.40.630.10">
    <property type="entry name" value="Zn peptidases"/>
    <property type="match status" value="1"/>
</dbReference>
<accession>A0A2V0PAY9</accession>
<protein>
    <recommendedName>
        <fullName evidence="3">Peptidase M14 carboxypeptidase A domain-containing protein</fullName>
    </recommendedName>
</protein>
<reference evidence="1 2" key="1">
    <citation type="journal article" date="2018" name="Sci. Rep.">
        <title>Raphidocelis subcapitata (=Pseudokirchneriella subcapitata) provides an insight into genome evolution and environmental adaptations in the Sphaeropleales.</title>
        <authorList>
            <person name="Suzuki S."/>
            <person name="Yamaguchi H."/>
            <person name="Nakajima N."/>
            <person name="Kawachi M."/>
        </authorList>
    </citation>
    <scope>NUCLEOTIDE SEQUENCE [LARGE SCALE GENOMIC DNA]</scope>
    <source>
        <strain evidence="1 2">NIES-35</strain>
    </source>
</reference>
<evidence type="ECO:0000313" key="1">
    <source>
        <dbReference type="EMBL" id="GBF96102.1"/>
    </source>
</evidence>
<gene>
    <name evidence="1" type="ORF">Rsub_08978</name>
</gene>
<evidence type="ECO:0000313" key="2">
    <source>
        <dbReference type="Proteomes" id="UP000247498"/>
    </source>
</evidence>
<proteinExistence type="predicted"/>
<dbReference type="EMBL" id="BDRX01000074">
    <property type="protein sequence ID" value="GBF96102.1"/>
    <property type="molecule type" value="Genomic_DNA"/>
</dbReference>
<comment type="caution">
    <text evidence="1">The sequence shown here is derived from an EMBL/GenBank/DDBJ whole genome shotgun (WGS) entry which is preliminary data.</text>
</comment>
<evidence type="ECO:0008006" key="3">
    <source>
        <dbReference type="Google" id="ProtNLM"/>
    </source>
</evidence>
<name>A0A2V0PAY9_9CHLO</name>
<keyword evidence="2" id="KW-1185">Reference proteome</keyword>
<dbReference type="SUPFAM" id="SSF53187">
    <property type="entry name" value="Zn-dependent exopeptidases"/>
    <property type="match status" value="1"/>
</dbReference>
<organism evidence="1 2">
    <name type="scientific">Raphidocelis subcapitata</name>
    <dbReference type="NCBI Taxonomy" id="307507"/>
    <lineage>
        <taxon>Eukaryota</taxon>
        <taxon>Viridiplantae</taxon>
        <taxon>Chlorophyta</taxon>
        <taxon>core chlorophytes</taxon>
        <taxon>Chlorophyceae</taxon>
        <taxon>CS clade</taxon>
        <taxon>Sphaeropleales</taxon>
        <taxon>Selenastraceae</taxon>
        <taxon>Raphidocelis</taxon>
    </lineage>
</organism>
<dbReference type="Proteomes" id="UP000247498">
    <property type="component" value="Unassembled WGS sequence"/>
</dbReference>
<sequence length="445" mass="45425">MAALGAFPTLAELDARTQALVRQAAADPASAAAAARVEVTPLGRSRSGHPISLVSLGDGPRSALVVGAPHPNEPVGCAAIEALIDRLLAGPAAWCGHRWHFIKAIDADGLRLNEGWLKSQRAPADYFRAFFRPAFARQPEYSFPLAAGARTFDAPTAENLCWQRALELTRPQLQVSLHNADVGGAFYLVSRDLPGLAAALAAQPAAAGLTLNTVGEPFEEMPAFAPGVFGFPDTVAMAAAGGYSGGDSSARFAATRYGTFSLVCEVPMWDDPRLRDAETPLGRSERDIAEETGRWAADALSALAPHDAGALAAAARGGAADAAEVLAALEEERGKLPAVAAAATRLAARPGAGRALSNAEAALREGLARFAVARPLALLARLARAGGAGGAAPAPGADAALADAEAALAARLAEMGGLAPVPLEVLVSLQVDAVLTTARALADGA</sequence>
<dbReference type="AlphaFoldDB" id="A0A2V0PAY9"/>
<dbReference type="InParanoid" id="A0A2V0PAY9"/>